<feature type="binding site" evidence="9">
    <location>
        <position position="192"/>
    </location>
    <ligand>
        <name>substrate</name>
    </ligand>
</feature>
<reference evidence="11 12" key="1">
    <citation type="submission" date="2013-04" db="EMBL/GenBank/DDBJ databases">
        <title>Oceanococcus atlanticus 22II-S10r2 Genome Sequencing.</title>
        <authorList>
            <person name="Lai Q."/>
            <person name="Li G."/>
            <person name="Shao Z."/>
        </authorList>
    </citation>
    <scope>NUCLEOTIDE SEQUENCE [LARGE SCALE GENOMIC DNA]</scope>
    <source>
        <strain evidence="11 12">22II-S10r2</strain>
    </source>
</reference>
<keyword evidence="12" id="KW-1185">Reference proteome</keyword>
<dbReference type="EMBL" id="AQQV01000004">
    <property type="protein sequence ID" value="ORE85443.1"/>
    <property type="molecule type" value="Genomic_DNA"/>
</dbReference>
<name>A0A1Y1SBF9_9GAMM</name>
<dbReference type="Pfam" id="PF01678">
    <property type="entry name" value="DAP_epimerase"/>
    <property type="match status" value="2"/>
</dbReference>
<evidence type="ECO:0000313" key="11">
    <source>
        <dbReference type="EMBL" id="ORE85443.1"/>
    </source>
</evidence>
<evidence type="ECO:0000256" key="7">
    <source>
        <dbReference type="ARBA" id="ARBA00023235"/>
    </source>
</evidence>
<keyword evidence="7 9" id="KW-0413">Isomerase</keyword>
<comment type="subcellular location">
    <subcellularLocation>
        <location evidence="9">Cytoplasm</location>
    </subcellularLocation>
</comment>
<evidence type="ECO:0000256" key="6">
    <source>
        <dbReference type="ARBA" id="ARBA00023154"/>
    </source>
</evidence>
<keyword evidence="4 9" id="KW-0963">Cytoplasm</keyword>
<dbReference type="PANTHER" id="PTHR31689:SF0">
    <property type="entry name" value="DIAMINOPIMELATE EPIMERASE"/>
    <property type="match status" value="1"/>
</dbReference>
<comment type="subunit">
    <text evidence="9">Homodimer.</text>
</comment>
<evidence type="ECO:0000256" key="3">
    <source>
        <dbReference type="ARBA" id="ARBA00013080"/>
    </source>
</evidence>
<evidence type="ECO:0000256" key="10">
    <source>
        <dbReference type="PROSITE-ProRule" id="PRU10125"/>
    </source>
</evidence>
<evidence type="ECO:0000256" key="2">
    <source>
        <dbReference type="ARBA" id="ARBA00010219"/>
    </source>
</evidence>
<keyword evidence="5 9" id="KW-0028">Amino-acid biosynthesis</keyword>
<dbReference type="STRING" id="1317117.ATO7_14513"/>
<organism evidence="11 12">
    <name type="scientific">Oceanococcus atlanticus</name>
    <dbReference type="NCBI Taxonomy" id="1317117"/>
    <lineage>
        <taxon>Bacteria</taxon>
        <taxon>Pseudomonadati</taxon>
        <taxon>Pseudomonadota</taxon>
        <taxon>Gammaproteobacteria</taxon>
        <taxon>Chromatiales</taxon>
        <taxon>Oceanococcaceae</taxon>
        <taxon>Oceanococcus</taxon>
    </lineage>
</organism>
<dbReference type="OrthoDB" id="9805408at2"/>
<dbReference type="InterPro" id="IPR018510">
    <property type="entry name" value="DAP_epimerase_AS"/>
</dbReference>
<feature type="active site" evidence="10">
    <location>
        <position position="75"/>
    </location>
</feature>
<feature type="binding site" evidence="9">
    <location>
        <position position="46"/>
    </location>
    <ligand>
        <name>substrate</name>
    </ligand>
</feature>
<sequence>MKLPFAKMQALGNDFVVLDGVSTPLTLTAAQCRKLGDRRFGVGCDQILVVDPAPDAQADFGYRIFNCDGSEVGQCGNGARCLARFVERQGLSTARAIQVATRTTRMNLELLEQDWVRAELSRPEFQPARIPLDVPAQAERYTLDSPVGMVSGGAVSVGNPHFVIEVDDVARAPVQQWGEALTRHAAFPEGVNVGFVERVAADHLRLRVFERGVGETPACGSGACAAAVIQRVWGHTEARVRVDLPGGQLRIAWDEGQNVFMEGPATWVFEGEIEL</sequence>
<dbReference type="RefSeq" id="WP_083563040.1">
    <property type="nucleotide sequence ID" value="NZ_AQQV01000004.1"/>
</dbReference>
<dbReference type="GO" id="GO:0005829">
    <property type="term" value="C:cytosol"/>
    <property type="evidence" value="ECO:0007669"/>
    <property type="project" value="TreeGrafter"/>
</dbReference>
<feature type="site" description="Could be important to modulate the pK values of the two catalytic cysteine residues" evidence="9">
    <location>
        <position position="210"/>
    </location>
</feature>
<dbReference type="SUPFAM" id="SSF54506">
    <property type="entry name" value="Diaminopimelate epimerase-like"/>
    <property type="match status" value="2"/>
</dbReference>
<dbReference type="FunFam" id="3.10.310.10:FF:000001">
    <property type="entry name" value="Diaminopimelate epimerase"/>
    <property type="match status" value="1"/>
</dbReference>
<comment type="catalytic activity">
    <reaction evidence="8 9">
        <text>(2S,6S)-2,6-diaminopimelate = meso-2,6-diaminopimelate</text>
        <dbReference type="Rhea" id="RHEA:15393"/>
        <dbReference type="ChEBI" id="CHEBI:57609"/>
        <dbReference type="ChEBI" id="CHEBI:57791"/>
        <dbReference type="EC" id="5.1.1.7"/>
    </reaction>
</comment>
<dbReference type="HAMAP" id="MF_00197">
    <property type="entry name" value="DAP_epimerase"/>
    <property type="match status" value="1"/>
</dbReference>
<dbReference type="InterPro" id="IPR001653">
    <property type="entry name" value="DAP_epimerase_DapF"/>
</dbReference>
<comment type="pathway">
    <text evidence="1 9">Amino-acid biosynthesis; L-lysine biosynthesis via DAP pathway; DL-2,6-diaminopimelate from LL-2,6-diaminopimelate: step 1/1.</text>
</comment>
<feature type="site" description="Could be important to modulate the pK values of the two catalytic cysteine residues" evidence="9">
    <location>
        <position position="161"/>
    </location>
</feature>
<evidence type="ECO:0000256" key="8">
    <source>
        <dbReference type="ARBA" id="ARBA00051712"/>
    </source>
</evidence>
<feature type="active site" description="Proton donor" evidence="9">
    <location>
        <position position="75"/>
    </location>
</feature>
<evidence type="ECO:0000313" key="12">
    <source>
        <dbReference type="Proteomes" id="UP000192342"/>
    </source>
</evidence>
<evidence type="ECO:0000256" key="4">
    <source>
        <dbReference type="ARBA" id="ARBA00022490"/>
    </source>
</evidence>
<feature type="binding site" evidence="9">
    <location>
        <begin position="76"/>
        <end position="77"/>
    </location>
    <ligand>
        <name>substrate</name>
    </ligand>
</feature>
<keyword evidence="6 9" id="KW-0457">Lysine biosynthesis</keyword>
<dbReference type="PANTHER" id="PTHR31689">
    <property type="entry name" value="DIAMINOPIMELATE EPIMERASE, CHLOROPLASTIC"/>
    <property type="match status" value="1"/>
</dbReference>
<accession>A0A1Y1SBF9</accession>
<dbReference type="Proteomes" id="UP000192342">
    <property type="component" value="Unassembled WGS sequence"/>
</dbReference>
<evidence type="ECO:0000256" key="5">
    <source>
        <dbReference type="ARBA" id="ARBA00022605"/>
    </source>
</evidence>
<feature type="binding site" evidence="9">
    <location>
        <position position="66"/>
    </location>
    <ligand>
        <name>substrate</name>
    </ligand>
</feature>
<dbReference type="NCBIfam" id="TIGR00652">
    <property type="entry name" value="DapF"/>
    <property type="match status" value="1"/>
</dbReference>
<evidence type="ECO:0000256" key="9">
    <source>
        <dbReference type="HAMAP-Rule" id="MF_00197"/>
    </source>
</evidence>
<feature type="binding site" evidence="9">
    <location>
        <position position="13"/>
    </location>
    <ligand>
        <name>substrate</name>
    </ligand>
</feature>
<comment type="similarity">
    <text evidence="2 9">Belongs to the diaminopimelate epimerase family.</text>
</comment>
<dbReference type="GO" id="GO:0008837">
    <property type="term" value="F:diaminopimelate epimerase activity"/>
    <property type="evidence" value="ECO:0007669"/>
    <property type="project" value="UniProtKB-UniRule"/>
</dbReference>
<feature type="active site" description="Proton acceptor" evidence="9">
    <location>
        <position position="219"/>
    </location>
</feature>
<feature type="binding site" evidence="9">
    <location>
        <begin position="210"/>
        <end position="211"/>
    </location>
    <ligand>
        <name>substrate</name>
    </ligand>
</feature>
<protein>
    <recommendedName>
        <fullName evidence="3 9">Diaminopimelate epimerase</fullName>
        <shortName evidence="9">DAP epimerase</shortName>
        <ecNumber evidence="3 9">5.1.1.7</ecNumber>
    </recommendedName>
    <alternativeName>
        <fullName evidence="9">PLP-independent amino acid racemase</fullName>
    </alternativeName>
</protein>
<dbReference type="EC" id="5.1.1.7" evidence="3 9"/>
<evidence type="ECO:0000256" key="1">
    <source>
        <dbReference type="ARBA" id="ARBA00005196"/>
    </source>
</evidence>
<dbReference type="PROSITE" id="PS01326">
    <property type="entry name" value="DAP_EPIMERASE"/>
    <property type="match status" value="1"/>
</dbReference>
<dbReference type="AlphaFoldDB" id="A0A1Y1SBF9"/>
<comment type="function">
    <text evidence="9">Catalyzes the stereoinversion of LL-2,6-diaminopimelate (L,L-DAP) to meso-diaminopimelate (meso-DAP), a precursor of L-lysine and an essential component of the bacterial peptidoglycan.</text>
</comment>
<dbReference type="GO" id="GO:0009089">
    <property type="term" value="P:lysine biosynthetic process via diaminopimelate"/>
    <property type="evidence" value="ECO:0007669"/>
    <property type="project" value="UniProtKB-UniRule"/>
</dbReference>
<feature type="binding site" evidence="9">
    <location>
        <position position="159"/>
    </location>
    <ligand>
        <name>substrate</name>
    </ligand>
</feature>
<gene>
    <name evidence="9" type="primary">dapF</name>
    <name evidence="11" type="ORF">ATO7_14513</name>
</gene>
<feature type="site" description="Important for dimerization" evidence="9">
    <location>
        <position position="269"/>
    </location>
</feature>
<feature type="binding site" evidence="9">
    <location>
        <begin position="220"/>
        <end position="221"/>
    </location>
    <ligand>
        <name>substrate</name>
    </ligand>
</feature>
<proteinExistence type="inferred from homology"/>
<comment type="caution">
    <text evidence="11">The sequence shown here is derived from an EMBL/GenBank/DDBJ whole genome shotgun (WGS) entry which is preliminary data.</text>
</comment>
<dbReference type="UniPathway" id="UPA00034">
    <property type="reaction ID" value="UER00025"/>
</dbReference>
<dbReference type="Gene3D" id="3.10.310.10">
    <property type="entry name" value="Diaminopimelate Epimerase, Chain A, domain 1"/>
    <property type="match status" value="2"/>
</dbReference>